<accession>K0TLS1</accession>
<organism evidence="2 3">
    <name type="scientific">Thalassiosira oceanica</name>
    <name type="common">Marine diatom</name>
    <dbReference type="NCBI Taxonomy" id="159749"/>
    <lineage>
        <taxon>Eukaryota</taxon>
        <taxon>Sar</taxon>
        <taxon>Stramenopiles</taxon>
        <taxon>Ochrophyta</taxon>
        <taxon>Bacillariophyta</taxon>
        <taxon>Coscinodiscophyceae</taxon>
        <taxon>Thalassiosirophycidae</taxon>
        <taxon>Thalassiosirales</taxon>
        <taxon>Thalassiosiraceae</taxon>
        <taxon>Thalassiosira</taxon>
    </lineage>
</organism>
<evidence type="ECO:0000256" key="1">
    <source>
        <dbReference type="SAM" id="MobiDB-lite"/>
    </source>
</evidence>
<dbReference type="AlphaFoldDB" id="K0TLS1"/>
<feature type="region of interest" description="Disordered" evidence="1">
    <location>
        <begin position="126"/>
        <end position="156"/>
    </location>
</feature>
<reference evidence="2 3" key="1">
    <citation type="journal article" date="2012" name="Genome Biol.">
        <title>Genome and low-iron response of an oceanic diatom adapted to chronic iron limitation.</title>
        <authorList>
            <person name="Lommer M."/>
            <person name="Specht M."/>
            <person name="Roy A.S."/>
            <person name="Kraemer L."/>
            <person name="Andreson R."/>
            <person name="Gutowska M.A."/>
            <person name="Wolf J."/>
            <person name="Bergner S.V."/>
            <person name="Schilhabel M.B."/>
            <person name="Klostermeier U.C."/>
            <person name="Beiko R.G."/>
            <person name="Rosenstiel P."/>
            <person name="Hippler M."/>
            <person name="Laroche J."/>
        </authorList>
    </citation>
    <scope>NUCLEOTIDE SEQUENCE [LARGE SCALE GENOMIC DNA]</scope>
    <source>
        <strain evidence="2 3">CCMP1005</strain>
    </source>
</reference>
<name>K0TLS1_THAOC</name>
<dbReference type="EMBL" id="AGNL01006383">
    <property type="protein sequence ID" value="EJK72092.1"/>
    <property type="molecule type" value="Genomic_DNA"/>
</dbReference>
<gene>
    <name evidence="2" type="ORF">THAOC_06415</name>
</gene>
<feature type="compositionally biased region" description="Gly residues" evidence="1">
    <location>
        <begin position="146"/>
        <end position="155"/>
    </location>
</feature>
<proteinExistence type="predicted"/>
<feature type="compositionally biased region" description="Basic and acidic residues" evidence="1">
    <location>
        <begin position="129"/>
        <end position="144"/>
    </location>
</feature>
<dbReference type="Proteomes" id="UP000266841">
    <property type="component" value="Unassembled WGS sequence"/>
</dbReference>
<comment type="caution">
    <text evidence="2">The sequence shown here is derived from an EMBL/GenBank/DDBJ whole genome shotgun (WGS) entry which is preliminary data.</text>
</comment>
<keyword evidence="3" id="KW-1185">Reference proteome</keyword>
<sequence>MKSIGRRLSHPPSWHSAVLVVCLLVVCLNSYTTLHHIALEGSSSSSGPGAYGDMPSATRGASPYGYFVNDGPATALPSVRISESEEVDRKFYGGKGDKPHLGGFTSFDPNGGHLDELVRAARAGVRGVRGGEPRRDGTEPHPDDTGGQGAGGYGGGDDRARLLEGALVAEEDGRRGVSSEREDLRGFDKLGRQGGIFVSRLEFSLVSLVCLAKVVRGVHGARRQEFPAQLPDRVSEGGNNLHDALALGRQARQISMEDKNRRDLVADMAKYSEEQKLTFNVGQHLWGTLLVFLNPLVLSRHEHAHLYSEHGCNHPQRGREQECGKPGGGDGVEVNTALPPEYKAIPITKEMDDNWLDLIRDIPLP</sequence>
<feature type="region of interest" description="Disordered" evidence="1">
    <location>
        <begin position="310"/>
        <end position="336"/>
    </location>
</feature>
<evidence type="ECO:0000313" key="2">
    <source>
        <dbReference type="EMBL" id="EJK72092.1"/>
    </source>
</evidence>
<feature type="compositionally biased region" description="Basic and acidic residues" evidence="1">
    <location>
        <begin position="310"/>
        <end position="323"/>
    </location>
</feature>
<evidence type="ECO:0000313" key="3">
    <source>
        <dbReference type="Proteomes" id="UP000266841"/>
    </source>
</evidence>
<protein>
    <submittedName>
        <fullName evidence="2">Uncharacterized protein</fullName>
    </submittedName>
</protein>